<feature type="compositionally biased region" description="Basic and acidic residues" evidence="1">
    <location>
        <begin position="262"/>
        <end position="281"/>
    </location>
</feature>
<feature type="non-terminal residue" evidence="2">
    <location>
        <position position="1"/>
    </location>
</feature>
<sequence length="455" mass="49905">APTRTPHIDRRTGDHTGARAHRVRGLGRGTQRWRAGHHQRADGQQPADDRPATADEGELHRRHGHLRQLHRAARERRPGQDQPGVLQPGGPVRRGDAEQFRDPHLRPQRVGGPAGRVRGGRLRVRPGRHPRPADRVAVRRRRQALRRAVLRRVVVPDVPPGHPGGRRRGDAGGPDLAGGRGHRGAGRRRRAGDGRHLPARPARLGPGVRAPHHGGQHLRGHLVHRGLGSPGEQPGVPRGGRLLRRPGPGVRRDRRPPGGLHRVPEQRDPGQRGDVVRRDLGRGIARGRGLTGARPDGLRRRTRGGDRQLRLAVRLVVEHPAGEREEGRRVGVHLLGLRPGVRGTGRRGARLVEGARRKAGVDLLEPRLPRRGRGVRRAHPRGHRERRPERSGRPAPPGAGHPVHRHPGVPRPGHAGLPGRQLRDRRPDDRGGSARPGPGTGRGRRRTLSGTGVRM</sequence>
<feature type="compositionally biased region" description="Basic and acidic residues" evidence="1">
    <location>
        <begin position="296"/>
        <end position="305"/>
    </location>
</feature>
<feature type="compositionally biased region" description="Basic and acidic residues" evidence="1">
    <location>
        <begin position="93"/>
        <end position="105"/>
    </location>
</feature>
<feature type="compositionally biased region" description="Basic residues" evidence="1">
    <location>
        <begin position="210"/>
        <end position="224"/>
    </location>
</feature>
<feature type="region of interest" description="Disordered" evidence="1">
    <location>
        <begin position="155"/>
        <end position="305"/>
    </location>
</feature>
<evidence type="ECO:0000256" key="1">
    <source>
        <dbReference type="SAM" id="MobiDB-lite"/>
    </source>
</evidence>
<accession>A0A6J4J8X1</accession>
<feature type="compositionally biased region" description="Basic and acidic residues" evidence="1">
    <location>
        <begin position="421"/>
        <end position="432"/>
    </location>
</feature>
<reference evidence="2" key="1">
    <citation type="submission" date="2020-02" db="EMBL/GenBank/DDBJ databases">
        <authorList>
            <person name="Meier V. D."/>
        </authorList>
    </citation>
    <scope>NUCLEOTIDE SEQUENCE</scope>
    <source>
        <strain evidence="2">AVDCRST_MAG52</strain>
    </source>
</reference>
<feature type="region of interest" description="Disordered" evidence="1">
    <location>
        <begin position="1"/>
        <end position="139"/>
    </location>
</feature>
<protein>
    <submittedName>
        <fullName evidence="2">Various polyols ABC transporter, substrate-binding protein</fullName>
    </submittedName>
</protein>
<feature type="region of interest" description="Disordered" evidence="1">
    <location>
        <begin position="363"/>
        <end position="455"/>
    </location>
</feature>
<gene>
    <name evidence="2" type="ORF">AVDCRST_MAG52-3656</name>
</gene>
<dbReference type="EMBL" id="CADCTN010000230">
    <property type="protein sequence ID" value="CAA9273705.1"/>
    <property type="molecule type" value="Genomic_DNA"/>
</dbReference>
<feature type="compositionally biased region" description="Basic and acidic residues" evidence="1">
    <location>
        <begin position="47"/>
        <end position="59"/>
    </location>
</feature>
<feature type="non-terminal residue" evidence="2">
    <location>
        <position position="455"/>
    </location>
</feature>
<feature type="compositionally biased region" description="Basic residues" evidence="1">
    <location>
        <begin position="180"/>
        <end position="190"/>
    </location>
</feature>
<organism evidence="2">
    <name type="scientific">uncultured Blastococcus sp</name>
    <dbReference type="NCBI Taxonomy" id="217144"/>
    <lineage>
        <taxon>Bacteria</taxon>
        <taxon>Bacillati</taxon>
        <taxon>Actinomycetota</taxon>
        <taxon>Actinomycetes</taxon>
        <taxon>Geodermatophilales</taxon>
        <taxon>Geodermatophilaceae</taxon>
        <taxon>Blastococcus</taxon>
        <taxon>environmental samples</taxon>
    </lineage>
</organism>
<evidence type="ECO:0000313" key="2">
    <source>
        <dbReference type="EMBL" id="CAA9273705.1"/>
    </source>
</evidence>
<proteinExistence type="predicted"/>
<dbReference type="AlphaFoldDB" id="A0A6J4J8X1"/>
<feature type="compositionally biased region" description="Basic residues" evidence="1">
    <location>
        <begin position="118"/>
        <end position="130"/>
    </location>
</feature>
<feature type="compositionally biased region" description="Low complexity" evidence="1">
    <location>
        <begin position="234"/>
        <end position="249"/>
    </location>
</feature>
<name>A0A6J4J8X1_9ACTN</name>
<feature type="compositionally biased region" description="Basic residues" evidence="1">
    <location>
        <begin position="369"/>
        <end position="385"/>
    </location>
</feature>
<feature type="compositionally biased region" description="Basic residues" evidence="1">
    <location>
        <begin position="60"/>
        <end position="74"/>
    </location>
</feature>
<feature type="compositionally biased region" description="Basic and acidic residues" evidence="1">
    <location>
        <begin position="1"/>
        <end position="17"/>
    </location>
</feature>